<evidence type="ECO:0000313" key="2">
    <source>
        <dbReference type="Proteomes" id="UP000218334"/>
    </source>
</evidence>
<reference evidence="2" key="1">
    <citation type="journal article" date="2017" name="Nat. Ecol. Evol.">
        <title>Genome expansion and lineage-specific genetic innovations in the forest pathogenic fungi Armillaria.</title>
        <authorList>
            <person name="Sipos G."/>
            <person name="Prasanna A.N."/>
            <person name="Walter M.C."/>
            <person name="O'Connor E."/>
            <person name="Balint B."/>
            <person name="Krizsan K."/>
            <person name="Kiss B."/>
            <person name="Hess J."/>
            <person name="Varga T."/>
            <person name="Slot J."/>
            <person name="Riley R."/>
            <person name="Boka B."/>
            <person name="Rigling D."/>
            <person name="Barry K."/>
            <person name="Lee J."/>
            <person name="Mihaltcheva S."/>
            <person name="LaButti K."/>
            <person name="Lipzen A."/>
            <person name="Waldron R."/>
            <person name="Moloney N.M."/>
            <person name="Sperisen C."/>
            <person name="Kredics L."/>
            <person name="Vagvoelgyi C."/>
            <person name="Patrignani A."/>
            <person name="Fitzpatrick D."/>
            <person name="Nagy I."/>
            <person name="Doyle S."/>
            <person name="Anderson J.B."/>
            <person name="Grigoriev I.V."/>
            <person name="Gueldener U."/>
            <person name="Muensterkoetter M."/>
            <person name="Nagy L.G."/>
        </authorList>
    </citation>
    <scope>NUCLEOTIDE SEQUENCE [LARGE SCALE GENOMIC DNA]</scope>
    <source>
        <strain evidence="2">28-4</strain>
    </source>
</reference>
<keyword evidence="2" id="KW-1185">Reference proteome</keyword>
<proteinExistence type="predicted"/>
<gene>
    <name evidence="1" type="ORF">ARMSODRAFT_899679</name>
</gene>
<sequence>MVYDLVGLVYFGQSHFVARFVDRHGVLWYHDGIANGGSFMNEGYAEDHALSSLMQCNNTRLVTLVYVKRIDGDQWRF</sequence>
<dbReference type="Proteomes" id="UP000218334">
    <property type="component" value="Unassembled WGS sequence"/>
</dbReference>
<protein>
    <submittedName>
        <fullName evidence="1">Uncharacterized protein</fullName>
    </submittedName>
</protein>
<name>A0A2H3B5M0_9AGAR</name>
<dbReference type="AlphaFoldDB" id="A0A2H3B5M0"/>
<organism evidence="1 2">
    <name type="scientific">Armillaria solidipes</name>
    <dbReference type="NCBI Taxonomy" id="1076256"/>
    <lineage>
        <taxon>Eukaryota</taxon>
        <taxon>Fungi</taxon>
        <taxon>Dikarya</taxon>
        <taxon>Basidiomycota</taxon>
        <taxon>Agaricomycotina</taxon>
        <taxon>Agaricomycetes</taxon>
        <taxon>Agaricomycetidae</taxon>
        <taxon>Agaricales</taxon>
        <taxon>Marasmiineae</taxon>
        <taxon>Physalacriaceae</taxon>
        <taxon>Armillaria</taxon>
    </lineage>
</organism>
<evidence type="ECO:0000313" key="1">
    <source>
        <dbReference type="EMBL" id="PBK59133.1"/>
    </source>
</evidence>
<accession>A0A2H3B5M0</accession>
<dbReference type="EMBL" id="KZ293512">
    <property type="protein sequence ID" value="PBK59133.1"/>
    <property type="molecule type" value="Genomic_DNA"/>
</dbReference>